<dbReference type="Proteomes" id="UP001266305">
    <property type="component" value="Unassembled WGS sequence"/>
</dbReference>
<organism evidence="2 3">
    <name type="scientific">Saguinus oedipus</name>
    <name type="common">Cotton-top tamarin</name>
    <name type="synonym">Oedipomidas oedipus</name>
    <dbReference type="NCBI Taxonomy" id="9490"/>
    <lineage>
        <taxon>Eukaryota</taxon>
        <taxon>Metazoa</taxon>
        <taxon>Chordata</taxon>
        <taxon>Craniata</taxon>
        <taxon>Vertebrata</taxon>
        <taxon>Euteleostomi</taxon>
        <taxon>Mammalia</taxon>
        <taxon>Eutheria</taxon>
        <taxon>Euarchontoglires</taxon>
        <taxon>Primates</taxon>
        <taxon>Haplorrhini</taxon>
        <taxon>Platyrrhini</taxon>
        <taxon>Cebidae</taxon>
        <taxon>Callitrichinae</taxon>
        <taxon>Saguinus</taxon>
    </lineage>
</organism>
<comment type="caution">
    <text evidence="2">The sequence shown here is derived from an EMBL/GenBank/DDBJ whole genome shotgun (WGS) entry which is preliminary data.</text>
</comment>
<evidence type="ECO:0000313" key="2">
    <source>
        <dbReference type="EMBL" id="KAK2091245.1"/>
    </source>
</evidence>
<evidence type="ECO:0000256" key="1">
    <source>
        <dbReference type="SAM" id="MobiDB-lite"/>
    </source>
</evidence>
<evidence type="ECO:0000313" key="3">
    <source>
        <dbReference type="Proteomes" id="UP001266305"/>
    </source>
</evidence>
<feature type="region of interest" description="Disordered" evidence="1">
    <location>
        <begin position="367"/>
        <end position="423"/>
    </location>
</feature>
<protein>
    <submittedName>
        <fullName evidence="2">Uncharacterized protein</fullName>
    </submittedName>
</protein>
<dbReference type="EMBL" id="JASSZA010000016">
    <property type="protein sequence ID" value="KAK2091245.1"/>
    <property type="molecule type" value="Genomic_DNA"/>
</dbReference>
<sequence length="423" mass="46330">MAPGAGVMGAMERSGQACLLSTGRAGPGQTFWKLPSLQAHTPRVPGALPIFPQPLPSHRQALSFPHSKAYCLDDDLFYGLEAGCWVPARAPKPLSLLLPAVGTFQVPEDFQERIEQQCIGSTTRLLAQTDFPPQAYEPKVQVPFQVLPGQCPRKIEIERYGWVGCGETVREAAPAHLREGWRALEGSLGHTPAPTSPWALVDTRGATSHEPSHSEVPSLPLTRRKQQYLSLDIEQLLSSQGIDSNKLIPRHLDPQHHQTIEQGNDPLFPIYLPLKLAWLDGDPGFHPTRCCVPLEQQWRGSAPSSSLQLSHLGKGLLKQPILWDTQPHQDPTRGAASSHYWPAFFQVFDNEEFDCRTPREWINMGLEPGSLDRKPVPGKALLPTDDFLGHGEQGQSGVGAPFNSSSSSATDSWAPLGPGSHGR</sequence>
<proteinExistence type="predicted"/>
<gene>
    <name evidence="2" type="ORF">P7K49_030529</name>
</gene>
<reference evidence="2 3" key="1">
    <citation type="submission" date="2023-05" db="EMBL/GenBank/DDBJ databases">
        <title>B98-5 Cell Line De Novo Hybrid Assembly: An Optical Mapping Approach.</title>
        <authorList>
            <person name="Kananen K."/>
            <person name="Auerbach J.A."/>
            <person name="Kautto E."/>
            <person name="Blachly J.S."/>
        </authorList>
    </citation>
    <scope>NUCLEOTIDE SEQUENCE [LARGE SCALE GENOMIC DNA]</scope>
    <source>
        <strain evidence="2">B95-8</strain>
        <tissue evidence="2">Cell line</tissue>
    </source>
</reference>
<feature type="region of interest" description="Disordered" evidence="1">
    <location>
        <begin position="192"/>
        <end position="218"/>
    </location>
</feature>
<name>A0ABQ9U397_SAGOE</name>
<accession>A0ABQ9U397</accession>
<keyword evidence="3" id="KW-1185">Reference proteome</keyword>